<dbReference type="Proteomes" id="UP000664480">
    <property type="component" value="Unassembled WGS sequence"/>
</dbReference>
<evidence type="ECO:0000256" key="3">
    <source>
        <dbReference type="ARBA" id="ARBA00023157"/>
    </source>
</evidence>
<accession>A0ABS3CLR3</accession>
<dbReference type="PANTHER" id="PTHR42852">
    <property type="entry name" value="THIOL:DISULFIDE INTERCHANGE PROTEIN DSBE"/>
    <property type="match status" value="1"/>
</dbReference>
<keyword evidence="2" id="KW-0201">Cytochrome c-type biogenesis</keyword>
<dbReference type="PANTHER" id="PTHR42852:SF6">
    <property type="entry name" value="THIOL:DISULFIDE INTERCHANGE PROTEIN DSBE"/>
    <property type="match status" value="1"/>
</dbReference>
<dbReference type="InterPro" id="IPR050553">
    <property type="entry name" value="Thioredoxin_ResA/DsbE_sf"/>
</dbReference>
<evidence type="ECO:0000256" key="1">
    <source>
        <dbReference type="ARBA" id="ARBA00004196"/>
    </source>
</evidence>
<dbReference type="RefSeq" id="WP_206588702.1">
    <property type="nucleotide sequence ID" value="NZ_JAFKCU010000008.1"/>
</dbReference>
<evidence type="ECO:0000313" key="6">
    <source>
        <dbReference type="EMBL" id="MBN7818038.1"/>
    </source>
</evidence>
<comment type="subcellular location">
    <subcellularLocation>
        <location evidence="1">Cell envelope</location>
    </subcellularLocation>
</comment>
<protein>
    <submittedName>
        <fullName evidence="6">Redoxin family protein</fullName>
    </submittedName>
</protein>
<name>A0ABS3CLR3_9BACT</name>
<dbReference type="EMBL" id="JAFKCU010000008">
    <property type="protein sequence ID" value="MBN7818038.1"/>
    <property type="molecule type" value="Genomic_DNA"/>
</dbReference>
<comment type="caution">
    <text evidence="6">The sequence shown here is derived from an EMBL/GenBank/DDBJ whole genome shotgun (WGS) entry which is preliminary data.</text>
</comment>
<gene>
    <name evidence="6" type="ORF">J0A69_21545</name>
</gene>
<dbReference type="InterPro" id="IPR036249">
    <property type="entry name" value="Thioredoxin-like_sf"/>
</dbReference>
<keyword evidence="7" id="KW-1185">Reference proteome</keyword>
<organism evidence="6 7">
    <name type="scientific">Algoriphagus pacificus</name>
    <dbReference type="NCBI Taxonomy" id="2811234"/>
    <lineage>
        <taxon>Bacteria</taxon>
        <taxon>Pseudomonadati</taxon>
        <taxon>Bacteroidota</taxon>
        <taxon>Cytophagia</taxon>
        <taxon>Cytophagales</taxon>
        <taxon>Cyclobacteriaceae</taxon>
        <taxon>Algoriphagus</taxon>
    </lineage>
</organism>
<evidence type="ECO:0000259" key="5">
    <source>
        <dbReference type="PROSITE" id="PS51352"/>
    </source>
</evidence>
<dbReference type="Gene3D" id="3.40.30.10">
    <property type="entry name" value="Glutaredoxin"/>
    <property type="match status" value="1"/>
</dbReference>
<dbReference type="InterPro" id="IPR013766">
    <property type="entry name" value="Thioredoxin_domain"/>
</dbReference>
<evidence type="ECO:0000256" key="4">
    <source>
        <dbReference type="ARBA" id="ARBA00023284"/>
    </source>
</evidence>
<keyword evidence="3" id="KW-1015">Disulfide bond</keyword>
<evidence type="ECO:0000313" key="7">
    <source>
        <dbReference type="Proteomes" id="UP000664480"/>
    </source>
</evidence>
<proteinExistence type="predicted"/>
<dbReference type="CDD" id="cd02966">
    <property type="entry name" value="TlpA_like_family"/>
    <property type="match status" value="1"/>
</dbReference>
<sequence>MNSLVDRIDFPPDTFFYHFTIEVLNDWTEVVYNEKEQHVYSYIFQKGDTVLININERRPWMEVINRTTKEYDVNWEVMKNRNLLKRNQTGLEDFYFLWNSSINSFIDVNMKGELLKAKVKANNELSREKDWIDSLVNEGLLSKSYANLFSERNRFENYKIGFFDIRNGSFDAVNAIQHFLSDSTFEKGHIYVNEYADFLLTQLINQHQDNTDEIIDDASKSYFSQLLLYKILKWQLNKLSFAEIDRLLAENASKLPAEWNSELRKPIEKLLIQDTDMELKGIGEKMLGFDEVLDQKIGMYVYVDLWAAWCIPCIRSFPESRSLQDEYHNKGLEVVYLSVDKNHKFWEEVIQKYDIAFPDRSYIVMNIDESAYLKEINVELIPRYILFDPQGNLIHPNAPRPESKEIRVLLDSLTSD</sequence>
<dbReference type="InterPro" id="IPR012336">
    <property type="entry name" value="Thioredoxin-like_fold"/>
</dbReference>
<dbReference type="SUPFAM" id="SSF52833">
    <property type="entry name" value="Thioredoxin-like"/>
    <property type="match status" value="1"/>
</dbReference>
<feature type="domain" description="Thioredoxin" evidence="5">
    <location>
        <begin position="261"/>
        <end position="415"/>
    </location>
</feature>
<evidence type="ECO:0000256" key="2">
    <source>
        <dbReference type="ARBA" id="ARBA00022748"/>
    </source>
</evidence>
<dbReference type="PROSITE" id="PS51352">
    <property type="entry name" value="THIOREDOXIN_2"/>
    <property type="match status" value="1"/>
</dbReference>
<reference evidence="6 7" key="1">
    <citation type="submission" date="2021-03" db="EMBL/GenBank/DDBJ databases">
        <title>novel species isolated from a fishpond in China.</title>
        <authorList>
            <person name="Lu H."/>
            <person name="Cai Z."/>
        </authorList>
    </citation>
    <scope>NUCLEOTIDE SEQUENCE [LARGE SCALE GENOMIC DNA]</scope>
    <source>
        <strain evidence="6 7">YJ13C</strain>
    </source>
</reference>
<dbReference type="Pfam" id="PF13905">
    <property type="entry name" value="Thioredoxin_8"/>
    <property type="match status" value="1"/>
</dbReference>
<keyword evidence="4" id="KW-0676">Redox-active center</keyword>